<gene>
    <name evidence="9" type="primary">recF</name>
    <name evidence="11" type="ORF">ATC1_13548</name>
</gene>
<evidence type="ECO:0000256" key="7">
    <source>
        <dbReference type="ARBA" id="ARBA00022840"/>
    </source>
</evidence>
<comment type="subcellular location">
    <subcellularLocation>
        <location evidence="1 9">Cytoplasm</location>
    </subcellularLocation>
</comment>
<dbReference type="GO" id="GO:0009432">
    <property type="term" value="P:SOS response"/>
    <property type="evidence" value="ECO:0007669"/>
    <property type="project" value="UniProtKB-UniRule"/>
</dbReference>
<dbReference type="GO" id="GO:0005524">
    <property type="term" value="F:ATP binding"/>
    <property type="evidence" value="ECO:0007669"/>
    <property type="project" value="UniProtKB-UniRule"/>
</dbReference>
<proteinExistence type="inferred from homology"/>
<comment type="function">
    <text evidence="9">The RecF protein is involved in DNA metabolism; it is required for DNA replication and normal SOS inducibility. RecF binds preferentially to single-stranded, linear DNA. It also seems to bind ATP.</text>
</comment>
<dbReference type="NCBIfam" id="TIGR00611">
    <property type="entry name" value="recf"/>
    <property type="match status" value="1"/>
</dbReference>
<evidence type="ECO:0000256" key="1">
    <source>
        <dbReference type="ARBA" id="ARBA00004496"/>
    </source>
</evidence>
<reference evidence="11" key="1">
    <citation type="journal article" date="2015" name="Genome Announc.">
        <title>Draft Genome Sequence of Anaerolineae Strain TC1, a Novel Isolate from a Methanogenic Wastewater Treatment System.</title>
        <authorList>
            <person name="Matsuura N."/>
            <person name="Tourlousse D.M."/>
            <person name="Sun L."/>
            <person name="Toyonaga M."/>
            <person name="Kuroda K."/>
            <person name="Ohashi A."/>
            <person name="Cruz R."/>
            <person name="Yamaguchi T."/>
            <person name="Sekiguchi Y."/>
        </authorList>
    </citation>
    <scope>NUCLEOTIDE SEQUENCE [LARGE SCALE GENOMIC DNA]</scope>
    <source>
        <strain evidence="11">TC1</strain>
    </source>
</reference>
<keyword evidence="9" id="KW-0742">SOS response</keyword>
<keyword evidence="9" id="KW-0227">DNA damage</keyword>
<evidence type="ECO:0000313" key="11">
    <source>
        <dbReference type="EMBL" id="GAP40571.1"/>
    </source>
</evidence>
<comment type="similarity">
    <text evidence="2 9">Belongs to the RecF family.</text>
</comment>
<protein>
    <recommendedName>
        <fullName evidence="3 9">DNA replication and repair protein RecF</fullName>
    </recommendedName>
</protein>
<accession>A0A0S7BQ94</accession>
<evidence type="ECO:0000259" key="10">
    <source>
        <dbReference type="Pfam" id="PF02463"/>
    </source>
</evidence>
<dbReference type="PROSITE" id="PS00617">
    <property type="entry name" value="RECF_1"/>
    <property type="match status" value="1"/>
</dbReference>
<dbReference type="SUPFAM" id="SSF52540">
    <property type="entry name" value="P-loop containing nucleoside triphosphate hydrolases"/>
    <property type="match status" value="1"/>
</dbReference>
<dbReference type="OrthoDB" id="9803889at2"/>
<dbReference type="EMBL" id="DF968181">
    <property type="protein sequence ID" value="GAP40571.1"/>
    <property type="molecule type" value="Genomic_DNA"/>
</dbReference>
<evidence type="ECO:0000256" key="8">
    <source>
        <dbReference type="ARBA" id="ARBA00023125"/>
    </source>
</evidence>
<keyword evidence="9" id="KW-0234">DNA repair</keyword>
<evidence type="ECO:0000256" key="6">
    <source>
        <dbReference type="ARBA" id="ARBA00022741"/>
    </source>
</evidence>
<evidence type="ECO:0000256" key="3">
    <source>
        <dbReference type="ARBA" id="ARBA00020170"/>
    </source>
</evidence>
<dbReference type="Gene3D" id="1.20.1050.90">
    <property type="entry name" value="RecF/RecN/SMC, N-terminal domain"/>
    <property type="match status" value="1"/>
</dbReference>
<feature type="domain" description="RecF/RecN/SMC N-terminal" evidence="10">
    <location>
        <begin position="2"/>
        <end position="377"/>
    </location>
</feature>
<dbReference type="Pfam" id="PF02463">
    <property type="entry name" value="SMC_N"/>
    <property type="match status" value="1"/>
</dbReference>
<dbReference type="InterPro" id="IPR018078">
    <property type="entry name" value="DNA-binding_RecF_CS"/>
</dbReference>
<sequence length="400" mass="45685">MFLTNLTLSNFRSYHHVETEIPRGILLLSGGNAQGKTTILEALFYCAAFSSQLAENDRQLIRFEELKEPVAVARIVAQFQKSNTEHKLEIRIIQETANFNTRVRKEILLNGIKTSAQKAIGTFPAVLLIPQMTAILEGSPQERRRYLNLTLSQSIPGYAQALTEYNQIISQRNALLKLISERKADPQQLDYWDDLMAKRASFIIYHRIHALLKLEEFAQEAHLRLTANQEKLCLNYQPSYDPAKDSTGNEPSKYVMSNCPDRSSFSTDEIEKGFHHRLNSIRNKEIERGLSTIGPHRDDFRINGNEIDLGTYGSRGQIRTALISLKLAEINWMQTKTGVYPLLLLDETLAELDHQRRNDLQEWLNTCNQGILTTSDLSHFTESFIQKHVVWNVTGGTIQK</sequence>
<dbReference type="GO" id="GO:0006302">
    <property type="term" value="P:double-strand break repair"/>
    <property type="evidence" value="ECO:0007669"/>
    <property type="project" value="TreeGrafter"/>
</dbReference>
<keyword evidence="5 9" id="KW-0235">DNA replication</keyword>
<dbReference type="InterPro" id="IPR042174">
    <property type="entry name" value="RecF_2"/>
</dbReference>
<evidence type="ECO:0000256" key="9">
    <source>
        <dbReference type="HAMAP-Rule" id="MF_00365"/>
    </source>
</evidence>
<evidence type="ECO:0000256" key="5">
    <source>
        <dbReference type="ARBA" id="ARBA00022705"/>
    </source>
</evidence>
<name>A0A0S7BQ94_9CHLR</name>
<dbReference type="InterPro" id="IPR003395">
    <property type="entry name" value="RecF/RecN/SMC_N"/>
</dbReference>
<keyword evidence="7 9" id="KW-0067">ATP-binding</keyword>
<evidence type="ECO:0000256" key="2">
    <source>
        <dbReference type="ARBA" id="ARBA00008016"/>
    </source>
</evidence>
<dbReference type="InterPro" id="IPR027417">
    <property type="entry name" value="P-loop_NTPase"/>
</dbReference>
<dbReference type="Gene3D" id="3.40.50.300">
    <property type="entry name" value="P-loop containing nucleotide triphosphate hydrolases"/>
    <property type="match status" value="1"/>
</dbReference>
<dbReference type="PANTHER" id="PTHR32182:SF0">
    <property type="entry name" value="DNA REPLICATION AND REPAIR PROTEIN RECF"/>
    <property type="match status" value="1"/>
</dbReference>
<dbReference type="Proteomes" id="UP000053370">
    <property type="component" value="Unassembled WGS sequence"/>
</dbReference>
<dbReference type="GO" id="GO:0000731">
    <property type="term" value="P:DNA synthesis involved in DNA repair"/>
    <property type="evidence" value="ECO:0007669"/>
    <property type="project" value="TreeGrafter"/>
</dbReference>
<dbReference type="HAMAP" id="MF_00365">
    <property type="entry name" value="RecF"/>
    <property type="match status" value="1"/>
</dbReference>
<dbReference type="GO" id="GO:0003697">
    <property type="term" value="F:single-stranded DNA binding"/>
    <property type="evidence" value="ECO:0007669"/>
    <property type="project" value="UniProtKB-UniRule"/>
</dbReference>
<keyword evidence="12" id="KW-1185">Reference proteome</keyword>
<evidence type="ECO:0000313" key="12">
    <source>
        <dbReference type="Proteomes" id="UP000053370"/>
    </source>
</evidence>
<keyword evidence="4 9" id="KW-0963">Cytoplasm</keyword>
<dbReference type="GO" id="GO:0005737">
    <property type="term" value="C:cytoplasm"/>
    <property type="evidence" value="ECO:0007669"/>
    <property type="project" value="UniProtKB-SubCell"/>
</dbReference>
<dbReference type="InterPro" id="IPR001238">
    <property type="entry name" value="DNA-binding_RecF"/>
</dbReference>
<dbReference type="STRING" id="1678840.ATC1_13548"/>
<dbReference type="GO" id="GO:0006260">
    <property type="term" value="P:DNA replication"/>
    <property type="evidence" value="ECO:0007669"/>
    <property type="project" value="UniProtKB-UniRule"/>
</dbReference>
<dbReference type="RefSeq" id="WP_062280006.1">
    <property type="nucleotide sequence ID" value="NZ_DF968181.1"/>
</dbReference>
<dbReference type="PANTHER" id="PTHR32182">
    <property type="entry name" value="DNA REPLICATION AND REPAIR PROTEIN RECF"/>
    <property type="match status" value="1"/>
</dbReference>
<evidence type="ECO:0000256" key="4">
    <source>
        <dbReference type="ARBA" id="ARBA00022490"/>
    </source>
</evidence>
<dbReference type="AlphaFoldDB" id="A0A0S7BQ94"/>
<feature type="binding site" evidence="9">
    <location>
        <begin position="30"/>
        <end position="37"/>
    </location>
    <ligand>
        <name>ATP</name>
        <dbReference type="ChEBI" id="CHEBI:30616"/>
    </ligand>
</feature>
<keyword evidence="6 9" id="KW-0547">Nucleotide-binding</keyword>
<keyword evidence="8 9" id="KW-0238">DNA-binding</keyword>
<organism evidence="11">
    <name type="scientific">Flexilinea flocculi</name>
    <dbReference type="NCBI Taxonomy" id="1678840"/>
    <lineage>
        <taxon>Bacteria</taxon>
        <taxon>Bacillati</taxon>
        <taxon>Chloroflexota</taxon>
        <taxon>Anaerolineae</taxon>
        <taxon>Anaerolineales</taxon>
        <taxon>Anaerolineaceae</taxon>
        <taxon>Flexilinea</taxon>
    </lineage>
</organism>